<gene>
    <name evidence="2" type="ORF">Acor_05920</name>
</gene>
<feature type="domain" description="Cupin type-2" evidence="1">
    <location>
        <begin position="23"/>
        <end position="83"/>
    </location>
</feature>
<evidence type="ECO:0000259" key="1">
    <source>
        <dbReference type="Pfam" id="PF07883"/>
    </source>
</evidence>
<comment type="caution">
    <text evidence="2">The sequence shown here is derived from an EMBL/GenBank/DDBJ whole genome shotgun (WGS) entry which is preliminary data.</text>
</comment>
<dbReference type="Gene3D" id="2.60.120.10">
    <property type="entry name" value="Jelly Rolls"/>
    <property type="match status" value="1"/>
</dbReference>
<dbReference type="OrthoDB" id="623300at2"/>
<accession>A0A5M3VUW3</accession>
<dbReference type="Proteomes" id="UP000334990">
    <property type="component" value="Unassembled WGS sequence"/>
</dbReference>
<protein>
    <recommendedName>
        <fullName evidence="1">Cupin type-2 domain-containing protein</fullName>
    </recommendedName>
</protein>
<evidence type="ECO:0000313" key="3">
    <source>
        <dbReference type="Proteomes" id="UP000334990"/>
    </source>
</evidence>
<dbReference type="InterPro" id="IPR013096">
    <property type="entry name" value="Cupin_2"/>
</dbReference>
<organism evidence="2 3">
    <name type="scientific">Acrocarpospora corrugata</name>
    <dbReference type="NCBI Taxonomy" id="35763"/>
    <lineage>
        <taxon>Bacteria</taxon>
        <taxon>Bacillati</taxon>
        <taxon>Actinomycetota</taxon>
        <taxon>Actinomycetes</taxon>
        <taxon>Streptosporangiales</taxon>
        <taxon>Streptosporangiaceae</taxon>
        <taxon>Acrocarpospora</taxon>
    </lineage>
</organism>
<name>A0A5M3VUW3_9ACTN</name>
<dbReference type="InterPro" id="IPR011051">
    <property type="entry name" value="RmlC_Cupin_sf"/>
</dbReference>
<dbReference type="AlphaFoldDB" id="A0A5M3VUW3"/>
<reference evidence="2 3" key="1">
    <citation type="submission" date="2019-10" db="EMBL/GenBank/DDBJ databases">
        <title>Whole genome shotgun sequence of Acrocarpospora corrugata NBRC 13972.</title>
        <authorList>
            <person name="Ichikawa N."/>
            <person name="Kimura A."/>
            <person name="Kitahashi Y."/>
            <person name="Komaki H."/>
            <person name="Oguchi A."/>
        </authorList>
    </citation>
    <scope>NUCLEOTIDE SEQUENCE [LARGE SCALE GENOMIC DNA]</scope>
    <source>
        <strain evidence="2 3">NBRC 13972</strain>
    </source>
</reference>
<dbReference type="RefSeq" id="WP_155334949.1">
    <property type="nucleotide sequence ID" value="NZ_BAAABN010000094.1"/>
</dbReference>
<keyword evidence="3" id="KW-1185">Reference proteome</keyword>
<sequence>MFGVGVSDLTVYDWPTADGLCGGSPHLHTLCAEAYVVVGGSGAVQTLTWSGFQETPLEPGAVVWFTPGTVHRLINGGDLRIIVLMQNSGLPEAGDAVFTFPPHILADPSLYGQAAAGDVRTRRDLAVEGFLALRDHGSFDEFAEHAARIVGSRLDAFEQRWREGPLRAALTTGAQLTQLRDGDLSHLRDGAVTRLTPIAKPGMCGHLQAYPPG</sequence>
<dbReference type="EMBL" id="BLAD01000036">
    <property type="protein sequence ID" value="GER98530.1"/>
    <property type="molecule type" value="Genomic_DNA"/>
</dbReference>
<dbReference type="CDD" id="cd02208">
    <property type="entry name" value="cupin_RmlC-like"/>
    <property type="match status" value="1"/>
</dbReference>
<proteinExistence type="predicted"/>
<evidence type="ECO:0000313" key="2">
    <source>
        <dbReference type="EMBL" id="GER98530.1"/>
    </source>
</evidence>
<dbReference type="InterPro" id="IPR014710">
    <property type="entry name" value="RmlC-like_jellyroll"/>
</dbReference>
<dbReference type="Pfam" id="PF07883">
    <property type="entry name" value="Cupin_2"/>
    <property type="match status" value="1"/>
</dbReference>
<dbReference type="SUPFAM" id="SSF51182">
    <property type="entry name" value="RmlC-like cupins"/>
    <property type="match status" value="1"/>
</dbReference>